<dbReference type="Proteomes" id="UP000828390">
    <property type="component" value="Unassembled WGS sequence"/>
</dbReference>
<dbReference type="EMBL" id="JAIWYP010000015">
    <property type="protein sequence ID" value="KAH3705021.1"/>
    <property type="molecule type" value="Genomic_DNA"/>
</dbReference>
<comment type="caution">
    <text evidence="1">The sequence shown here is derived from an EMBL/GenBank/DDBJ whole genome shotgun (WGS) entry which is preliminary data.</text>
</comment>
<organism evidence="1 2">
    <name type="scientific">Dreissena polymorpha</name>
    <name type="common">Zebra mussel</name>
    <name type="synonym">Mytilus polymorpha</name>
    <dbReference type="NCBI Taxonomy" id="45954"/>
    <lineage>
        <taxon>Eukaryota</taxon>
        <taxon>Metazoa</taxon>
        <taxon>Spiralia</taxon>
        <taxon>Lophotrochozoa</taxon>
        <taxon>Mollusca</taxon>
        <taxon>Bivalvia</taxon>
        <taxon>Autobranchia</taxon>
        <taxon>Heteroconchia</taxon>
        <taxon>Euheterodonta</taxon>
        <taxon>Imparidentia</taxon>
        <taxon>Neoheterodontei</taxon>
        <taxon>Myida</taxon>
        <taxon>Dreissenoidea</taxon>
        <taxon>Dreissenidae</taxon>
        <taxon>Dreissena</taxon>
    </lineage>
</organism>
<evidence type="ECO:0000313" key="1">
    <source>
        <dbReference type="EMBL" id="KAH3705021.1"/>
    </source>
</evidence>
<gene>
    <name evidence="1" type="ORF">DPMN_080084</name>
</gene>
<reference evidence="1" key="1">
    <citation type="journal article" date="2019" name="bioRxiv">
        <title>The Genome of the Zebra Mussel, Dreissena polymorpha: A Resource for Invasive Species Research.</title>
        <authorList>
            <person name="McCartney M.A."/>
            <person name="Auch B."/>
            <person name="Kono T."/>
            <person name="Mallez S."/>
            <person name="Zhang Y."/>
            <person name="Obille A."/>
            <person name="Becker A."/>
            <person name="Abrahante J.E."/>
            <person name="Garbe J."/>
            <person name="Badalamenti J.P."/>
            <person name="Herman A."/>
            <person name="Mangelson H."/>
            <person name="Liachko I."/>
            <person name="Sullivan S."/>
            <person name="Sone E.D."/>
            <person name="Koren S."/>
            <person name="Silverstein K.A.T."/>
            <person name="Beckman K.B."/>
            <person name="Gohl D.M."/>
        </authorList>
    </citation>
    <scope>NUCLEOTIDE SEQUENCE</scope>
    <source>
        <strain evidence="1">Duluth1</strain>
        <tissue evidence="1">Whole animal</tissue>
    </source>
</reference>
<accession>A0A9D3YRZ1</accession>
<reference evidence="1" key="2">
    <citation type="submission" date="2020-11" db="EMBL/GenBank/DDBJ databases">
        <authorList>
            <person name="McCartney M.A."/>
            <person name="Auch B."/>
            <person name="Kono T."/>
            <person name="Mallez S."/>
            <person name="Becker A."/>
            <person name="Gohl D.M."/>
            <person name="Silverstein K.A.T."/>
            <person name="Koren S."/>
            <person name="Bechman K.B."/>
            <person name="Herman A."/>
            <person name="Abrahante J.E."/>
            <person name="Garbe J."/>
        </authorList>
    </citation>
    <scope>NUCLEOTIDE SEQUENCE</scope>
    <source>
        <strain evidence="1">Duluth1</strain>
        <tissue evidence="1">Whole animal</tissue>
    </source>
</reference>
<dbReference type="AlphaFoldDB" id="A0A9D3YRZ1"/>
<evidence type="ECO:0000313" key="2">
    <source>
        <dbReference type="Proteomes" id="UP000828390"/>
    </source>
</evidence>
<name>A0A9D3YRZ1_DREPO</name>
<proteinExistence type="predicted"/>
<sequence>MGLMSYAANVAPDHPAQSRSQVMSYPVHLHNHETLHDFIADRIATDQTAQRHKNHFRMVVCPHLRNSNFQILYTESFNKNLMKT</sequence>
<keyword evidence="2" id="KW-1185">Reference proteome</keyword>
<protein>
    <submittedName>
        <fullName evidence="1">Uncharacterized protein</fullName>
    </submittedName>
</protein>